<accession>A0A5C6CP46</accession>
<evidence type="ECO:0000313" key="1">
    <source>
        <dbReference type="EMBL" id="TWU26310.1"/>
    </source>
</evidence>
<gene>
    <name evidence="1" type="ORF">Pla52o_01630</name>
</gene>
<dbReference type="EMBL" id="SJPT01000001">
    <property type="protein sequence ID" value="TWU26310.1"/>
    <property type="molecule type" value="Genomic_DNA"/>
</dbReference>
<name>A0A5C6CP46_9BACT</name>
<proteinExistence type="predicted"/>
<protein>
    <submittedName>
        <fullName evidence="1">Uncharacterized protein</fullName>
    </submittedName>
</protein>
<comment type="caution">
    <text evidence="1">The sequence shown here is derived from an EMBL/GenBank/DDBJ whole genome shotgun (WGS) entry which is preliminary data.</text>
</comment>
<dbReference type="AlphaFoldDB" id="A0A5C6CP46"/>
<evidence type="ECO:0000313" key="2">
    <source>
        <dbReference type="Proteomes" id="UP000316304"/>
    </source>
</evidence>
<sequence length="85" mass="9325">MRERNAPLGVTKTSPSADVRLQNFSESLHSCVFTPPPKEPIHRPYIESIPVVGVASRPVATSTPKGSIARRIFSKIQNGKKIMRG</sequence>
<keyword evidence="2" id="KW-1185">Reference proteome</keyword>
<dbReference type="Proteomes" id="UP000316304">
    <property type="component" value="Unassembled WGS sequence"/>
</dbReference>
<organism evidence="1 2">
    <name type="scientific">Novipirellula galeiformis</name>
    <dbReference type="NCBI Taxonomy" id="2528004"/>
    <lineage>
        <taxon>Bacteria</taxon>
        <taxon>Pseudomonadati</taxon>
        <taxon>Planctomycetota</taxon>
        <taxon>Planctomycetia</taxon>
        <taxon>Pirellulales</taxon>
        <taxon>Pirellulaceae</taxon>
        <taxon>Novipirellula</taxon>
    </lineage>
</organism>
<reference evidence="1 2" key="1">
    <citation type="submission" date="2019-02" db="EMBL/GenBank/DDBJ databases">
        <title>Deep-cultivation of Planctomycetes and their phenomic and genomic characterization uncovers novel biology.</title>
        <authorList>
            <person name="Wiegand S."/>
            <person name="Jogler M."/>
            <person name="Boedeker C."/>
            <person name="Pinto D."/>
            <person name="Vollmers J."/>
            <person name="Rivas-Marin E."/>
            <person name="Kohn T."/>
            <person name="Peeters S.H."/>
            <person name="Heuer A."/>
            <person name="Rast P."/>
            <person name="Oberbeckmann S."/>
            <person name="Bunk B."/>
            <person name="Jeske O."/>
            <person name="Meyerdierks A."/>
            <person name="Storesund J.E."/>
            <person name="Kallscheuer N."/>
            <person name="Luecker S."/>
            <person name="Lage O.M."/>
            <person name="Pohl T."/>
            <person name="Merkel B.J."/>
            <person name="Hornburger P."/>
            <person name="Mueller R.-W."/>
            <person name="Bruemmer F."/>
            <person name="Labrenz M."/>
            <person name="Spormann A.M."/>
            <person name="Op Den Camp H."/>
            <person name="Overmann J."/>
            <person name="Amann R."/>
            <person name="Jetten M.S.M."/>
            <person name="Mascher T."/>
            <person name="Medema M.H."/>
            <person name="Devos D.P."/>
            <person name="Kaster A.-K."/>
            <person name="Ovreas L."/>
            <person name="Rohde M."/>
            <person name="Galperin M.Y."/>
            <person name="Jogler C."/>
        </authorList>
    </citation>
    <scope>NUCLEOTIDE SEQUENCE [LARGE SCALE GENOMIC DNA]</scope>
    <source>
        <strain evidence="1 2">Pla52o</strain>
    </source>
</reference>